<comment type="similarity">
    <text evidence="1">Belongs to the type-I restriction system S methylase family.</text>
</comment>
<sequence length="393" mass="44792">MRLPRQKLRNFLRGPIRNGYSPVCVEGPTSKKILGLGALTDNGLDLRQTKWVPDSDEQSNSYILQPGDFLVSRSNTLDKVGRAALYRGGLENCSYPDLMMRFRIDESKLLPDYLEAVLQSTLARKHFMRAACGTSGSMVKITKQAVGSLEIPVPGIEEQKAIADLLSTWDEAIEKTEQLIQAKERRFQYLVRTLINDPHYPRCHIRDFTSECTIRNRQAQCERVLSVTNTNGFILPEEQFKRRVASSDLSNYKLVTRGQYAYNPSRINVGSIARLDEWDKGVLSPMYVVFELDQTKVNSDFFLHWLSSHEARQRIRNSAQGSVRETVSFTDLGAIVFPLPNFTRQSQVADVLNNARREIDLLKKLADEYKTQKRGLMQKLLTGQWRVTQGEVA</sequence>
<dbReference type="Gene3D" id="3.90.220.20">
    <property type="entry name" value="DNA methylase specificity domains"/>
    <property type="match status" value="2"/>
</dbReference>
<dbReference type="PANTHER" id="PTHR30408">
    <property type="entry name" value="TYPE-1 RESTRICTION ENZYME ECOKI SPECIFICITY PROTEIN"/>
    <property type="match status" value="1"/>
</dbReference>
<evidence type="ECO:0000259" key="5">
    <source>
        <dbReference type="Pfam" id="PF01420"/>
    </source>
</evidence>
<dbReference type="CDD" id="cd17261">
    <property type="entry name" value="RMtype1_S_EcoKI-TRD2-CR2_like"/>
    <property type="match status" value="1"/>
</dbReference>
<gene>
    <name evidence="6" type="ORF">AAIA72_06550</name>
</gene>
<dbReference type="Pfam" id="PF01420">
    <property type="entry name" value="Methylase_S"/>
    <property type="match status" value="1"/>
</dbReference>
<keyword evidence="3" id="KW-0238">DNA-binding</keyword>
<evidence type="ECO:0000256" key="3">
    <source>
        <dbReference type="ARBA" id="ARBA00023125"/>
    </source>
</evidence>
<dbReference type="EC" id="3.1.21.-" evidence="6"/>
<dbReference type="KEGG" id="tcd:AAIA72_06550"/>
<keyword evidence="4" id="KW-0175">Coiled coil</keyword>
<dbReference type="GO" id="GO:0009307">
    <property type="term" value="P:DNA restriction-modification system"/>
    <property type="evidence" value="ECO:0007669"/>
    <property type="project" value="UniProtKB-KW"/>
</dbReference>
<dbReference type="REBASE" id="858004">
    <property type="entry name" value="S1.Hsp11ORF6545P"/>
</dbReference>
<dbReference type="SUPFAM" id="SSF116734">
    <property type="entry name" value="DNA methylase specificity domain"/>
    <property type="match status" value="2"/>
</dbReference>
<protein>
    <submittedName>
        <fullName evidence="6">Restriction endonuclease subunit S</fullName>
        <ecNumber evidence="6">3.1.21.-</ecNumber>
    </submittedName>
</protein>
<dbReference type="RefSeq" id="WP_369602607.1">
    <property type="nucleotide sequence ID" value="NZ_CP154858.1"/>
</dbReference>
<accession>A0AB39V0D7</accession>
<name>A0AB39V0D7_9GAMM</name>
<dbReference type="GO" id="GO:0016787">
    <property type="term" value="F:hydrolase activity"/>
    <property type="evidence" value="ECO:0007669"/>
    <property type="project" value="UniProtKB-KW"/>
</dbReference>
<feature type="coiled-coil region" evidence="4">
    <location>
        <begin position="352"/>
        <end position="379"/>
    </location>
</feature>
<evidence type="ECO:0000256" key="4">
    <source>
        <dbReference type="SAM" id="Coils"/>
    </source>
</evidence>
<dbReference type="PANTHER" id="PTHR30408:SF12">
    <property type="entry name" value="TYPE I RESTRICTION ENZYME MJAVIII SPECIFICITY SUBUNIT"/>
    <property type="match status" value="1"/>
</dbReference>
<proteinExistence type="inferred from homology"/>
<evidence type="ECO:0000256" key="2">
    <source>
        <dbReference type="ARBA" id="ARBA00022747"/>
    </source>
</evidence>
<dbReference type="GO" id="GO:0003677">
    <property type="term" value="F:DNA binding"/>
    <property type="evidence" value="ECO:0007669"/>
    <property type="project" value="UniProtKB-KW"/>
</dbReference>
<keyword evidence="6" id="KW-0378">Hydrolase</keyword>
<feature type="domain" description="Type I restriction modification DNA specificity" evidence="5">
    <location>
        <begin position="42"/>
        <end position="180"/>
    </location>
</feature>
<dbReference type="AlphaFoldDB" id="A0AB39V0D7"/>
<dbReference type="InterPro" id="IPR000055">
    <property type="entry name" value="Restrct_endonuc_typeI_TRD"/>
</dbReference>
<evidence type="ECO:0000256" key="1">
    <source>
        <dbReference type="ARBA" id="ARBA00010923"/>
    </source>
</evidence>
<keyword evidence="6" id="KW-0255">Endonuclease</keyword>
<reference evidence="6" key="1">
    <citation type="submission" date="2024-05" db="EMBL/GenBank/DDBJ databases">
        <title>Genome sequencing of novel strain.</title>
        <authorList>
            <person name="Ganbat D."/>
            <person name="Ganbat S."/>
            <person name="Lee S.-J."/>
        </authorList>
    </citation>
    <scope>NUCLEOTIDE SEQUENCE</scope>
    <source>
        <strain evidence="6">SMD15-11</strain>
    </source>
</reference>
<keyword evidence="2" id="KW-0680">Restriction system</keyword>
<dbReference type="InterPro" id="IPR044946">
    <property type="entry name" value="Restrct_endonuc_typeI_TRD_sf"/>
</dbReference>
<dbReference type="EMBL" id="CP154858">
    <property type="protein sequence ID" value="XDT73622.1"/>
    <property type="molecule type" value="Genomic_DNA"/>
</dbReference>
<dbReference type="InterPro" id="IPR052021">
    <property type="entry name" value="Type-I_RS_S_subunit"/>
</dbReference>
<keyword evidence="6" id="KW-0540">Nuclease</keyword>
<organism evidence="6">
    <name type="scientific">Thermohahella caldifontis</name>
    <dbReference type="NCBI Taxonomy" id="3142973"/>
    <lineage>
        <taxon>Bacteria</taxon>
        <taxon>Pseudomonadati</taxon>
        <taxon>Pseudomonadota</taxon>
        <taxon>Gammaproteobacteria</taxon>
        <taxon>Oceanospirillales</taxon>
        <taxon>Hahellaceae</taxon>
        <taxon>Thermohahella</taxon>
    </lineage>
</organism>
<evidence type="ECO:0000313" key="6">
    <source>
        <dbReference type="EMBL" id="XDT73622.1"/>
    </source>
</evidence>
<dbReference type="GO" id="GO:0004519">
    <property type="term" value="F:endonuclease activity"/>
    <property type="evidence" value="ECO:0007669"/>
    <property type="project" value="UniProtKB-KW"/>
</dbReference>